<reference evidence="2" key="1">
    <citation type="submission" date="2015-07" db="EMBL/GenBank/DDBJ databases">
        <title>Elucidating the P. pachyrhizi secretome and potential effectors.</title>
        <authorList>
            <person name="de Carvalho M.C.C.G."/>
            <person name="Nascimento L.C."/>
            <person name="Darben L.M."/>
            <person name="Polizel-Podanosqui A.M."/>
            <person name="Lopes-Caitar V.S."/>
            <person name="Rocha C.S."/>
            <person name="Qi M."/>
            <person name="Carazolle M."/>
            <person name="Kuwahara M.K."/>
            <person name="Pereira G.A.G."/>
            <person name="Abdelnoor R.V."/>
            <person name="Whitham S.A."/>
            <person name="Marcelino-Guimaraes F.C."/>
        </authorList>
    </citation>
    <scope>NUCLEOTIDE SEQUENCE</scope>
</reference>
<protein>
    <submittedName>
        <fullName evidence="2">Uncharacterized protein</fullName>
    </submittedName>
</protein>
<accession>A0A0S1MK64</accession>
<keyword evidence="1" id="KW-0812">Transmembrane</keyword>
<dbReference type="AlphaFoldDB" id="A0A0S1MK64"/>
<feature type="transmembrane region" description="Helical" evidence="1">
    <location>
        <begin position="90"/>
        <end position="113"/>
    </location>
</feature>
<dbReference type="PANTHER" id="PTHR33339:SF1">
    <property type="entry name" value="LYSM DOMAIN-CONTAINING PROTEIN"/>
    <property type="match status" value="1"/>
</dbReference>
<keyword evidence="1" id="KW-0472">Membrane</keyword>
<dbReference type="PANTHER" id="PTHR33339">
    <property type="entry name" value="LYSM DOMAIN-CONTAINING PROTEIN"/>
    <property type="match status" value="1"/>
</dbReference>
<evidence type="ECO:0000313" key="2">
    <source>
        <dbReference type="EMBL" id="ALL41319.1"/>
    </source>
</evidence>
<organism evidence="2">
    <name type="scientific">Phakopsora pachyrhizi</name>
    <name type="common">Asian soybean rust disease fungus</name>
    <dbReference type="NCBI Taxonomy" id="170000"/>
    <lineage>
        <taxon>Eukaryota</taxon>
        <taxon>Fungi</taxon>
        <taxon>Dikarya</taxon>
        <taxon>Basidiomycota</taxon>
        <taxon>Pucciniomycotina</taxon>
        <taxon>Pucciniomycetes</taxon>
        <taxon>Pucciniales</taxon>
        <taxon>Phakopsoraceae</taxon>
        <taxon>Phakopsora</taxon>
    </lineage>
</organism>
<keyword evidence="1" id="KW-1133">Transmembrane helix</keyword>
<proteinExistence type="evidence at transcript level"/>
<evidence type="ECO:0000256" key="1">
    <source>
        <dbReference type="SAM" id="Phobius"/>
    </source>
</evidence>
<name>A0A0S1MK64_PHAPC</name>
<sequence length="252" mass="27382">MNITAFAASLGMQNFFCGIGMTCLAGQLCYPLVGMNWMIFMAVQEWNNYMNIMYIAIENAISIIRESAASVVADLVPANSALGSLFGWEVATIVCSVLTAIAGAAFFVFRPVVLSTKLIRGYRAAEIASTGEEAYTAAQAARNAGRISELHALQRARSDNIILNTMDKNILPMSEKANKLPDAKINPRLNENAADIFSTGKSGVLKRSLEKRSGAKANAYAYTYFSLVSGHLNTIQNQASISFSGIIRYYFV</sequence>
<feature type="transmembrane region" description="Helical" evidence="1">
    <location>
        <begin position="12"/>
        <end position="33"/>
    </location>
</feature>
<dbReference type="EMBL" id="KT247230">
    <property type="protein sequence ID" value="ALL41319.1"/>
    <property type="molecule type" value="mRNA"/>
</dbReference>